<comment type="similarity">
    <text evidence="2">Belongs to the glycosyl hydrolase 3 family.</text>
</comment>
<dbReference type="GO" id="GO:0004563">
    <property type="term" value="F:beta-N-acetylhexosaminidase activity"/>
    <property type="evidence" value="ECO:0007669"/>
    <property type="project" value="UniProtKB-EC"/>
</dbReference>
<dbReference type="SUPFAM" id="SSF51445">
    <property type="entry name" value="(Trans)glycosidases"/>
    <property type="match status" value="1"/>
</dbReference>
<name>A0A0S4M5S5_9BURK</name>
<dbReference type="PATRIC" id="fig|1561003.3.peg.781"/>
<gene>
    <name evidence="7" type="primary">nagZ</name>
    <name evidence="7" type="ORF">Ark11_0773</name>
</gene>
<dbReference type="EMBL" id="LN906597">
    <property type="protein sequence ID" value="CUT17606.1"/>
    <property type="molecule type" value="Genomic_DNA"/>
</dbReference>
<evidence type="ECO:0000256" key="5">
    <source>
        <dbReference type="ARBA" id="ARBA00023295"/>
    </source>
</evidence>
<evidence type="ECO:0000256" key="1">
    <source>
        <dbReference type="ARBA" id="ARBA00001231"/>
    </source>
</evidence>
<dbReference type="OrthoDB" id="9786661at2"/>
<dbReference type="STRING" id="1561003.Ark11_0773"/>
<dbReference type="GO" id="GO:0009254">
    <property type="term" value="P:peptidoglycan turnover"/>
    <property type="evidence" value="ECO:0007669"/>
    <property type="project" value="TreeGrafter"/>
</dbReference>
<evidence type="ECO:0000256" key="4">
    <source>
        <dbReference type="ARBA" id="ARBA00022801"/>
    </source>
</evidence>
<organism evidence="7 8">
    <name type="scientific">Candidatus Ichthyocystis hellenicum</name>
    <dbReference type="NCBI Taxonomy" id="1561003"/>
    <lineage>
        <taxon>Bacteria</taxon>
        <taxon>Pseudomonadati</taxon>
        <taxon>Pseudomonadota</taxon>
        <taxon>Betaproteobacteria</taxon>
        <taxon>Burkholderiales</taxon>
        <taxon>Candidatus Ichthyocystis</taxon>
    </lineage>
</organism>
<keyword evidence="5" id="KW-0326">Glycosidase</keyword>
<comment type="catalytic activity">
    <reaction evidence="1">
        <text>Hydrolysis of terminal non-reducing N-acetyl-D-hexosamine residues in N-acetyl-beta-D-hexosaminides.</text>
        <dbReference type="EC" id="3.2.1.52"/>
    </reaction>
</comment>
<keyword evidence="8" id="KW-1185">Reference proteome</keyword>
<evidence type="ECO:0000256" key="2">
    <source>
        <dbReference type="ARBA" id="ARBA00005336"/>
    </source>
</evidence>
<dbReference type="PANTHER" id="PTHR30480">
    <property type="entry name" value="BETA-HEXOSAMINIDASE-RELATED"/>
    <property type="match status" value="1"/>
</dbReference>
<dbReference type="RefSeq" id="WP_092342976.1">
    <property type="nucleotide sequence ID" value="NZ_FLSL01000100.1"/>
</dbReference>
<evidence type="ECO:0000259" key="6">
    <source>
        <dbReference type="Pfam" id="PF00933"/>
    </source>
</evidence>
<evidence type="ECO:0000256" key="3">
    <source>
        <dbReference type="ARBA" id="ARBA00012663"/>
    </source>
</evidence>
<evidence type="ECO:0000313" key="7">
    <source>
        <dbReference type="EMBL" id="CUT17606.1"/>
    </source>
</evidence>
<reference evidence="8" key="1">
    <citation type="submission" date="2015-11" db="EMBL/GenBank/DDBJ databases">
        <authorList>
            <person name="Seth-Smith H.M.B."/>
        </authorList>
    </citation>
    <scope>NUCLEOTIDE SEQUENCE [LARGE SCALE GENOMIC DNA]</scope>
    <source>
        <strain evidence="8">2013Ark11</strain>
    </source>
</reference>
<dbReference type="InterPro" id="IPR036962">
    <property type="entry name" value="Glyco_hydro_3_N_sf"/>
</dbReference>
<dbReference type="Gene3D" id="3.20.20.300">
    <property type="entry name" value="Glycoside hydrolase, family 3, N-terminal domain"/>
    <property type="match status" value="1"/>
</dbReference>
<dbReference type="InterPro" id="IPR050226">
    <property type="entry name" value="NagZ_Beta-hexosaminidase"/>
</dbReference>
<dbReference type="PANTHER" id="PTHR30480:SF13">
    <property type="entry name" value="BETA-HEXOSAMINIDASE"/>
    <property type="match status" value="1"/>
</dbReference>
<dbReference type="Proteomes" id="UP000198651">
    <property type="component" value="Chromosome I"/>
</dbReference>
<dbReference type="InterPro" id="IPR017853">
    <property type="entry name" value="GH"/>
</dbReference>
<feature type="domain" description="Glycoside hydrolase family 3 N-terminal" evidence="6">
    <location>
        <begin position="16"/>
        <end position="299"/>
    </location>
</feature>
<accession>A0A0S4M5S5</accession>
<protein>
    <recommendedName>
        <fullName evidence="3">beta-N-acetylhexosaminidase</fullName>
        <ecNumber evidence="3">3.2.1.52</ecNumber>
    </recommendedName>
</protein>
<dbReference type="InterPro" id="IPR001764">
    <property type="entry name" value="Glyco_hydro_3_N"/>
</dbReference>
<evidence type="ECO:0000313" key="8">
    <source>
        <dbReference type="Proteomes" id="UP000198651"/>
    </source>
</evidence>
<dbReference type="EC" id="3.2.1.52" evidence="3"/>
<sequence>MQLVLGPVIVSFHGTELNEESRKRLSHPAVGGVILFSRNFEDMGKLLLLIKDIKSIKSPRLLVSVDHEGGRVQRFRNGWTLVPSARDIGDLYNANPEEALLLATDIGVIVGYELAMVGIDLTYAPVLDIDYHANDVIGDRAFHRDPAVVSFLAECFIEGVSASGVRCVGKHYPAHGYVQGDSHFMQLADHRVLEMLKDDLRPYYDLRYKLSGIMACWVSFSKVDHWPACLSSFWINYLRQDIGFRQCVISDDLSMQGASVIPDLHERLYRALDAGCDMVCLCDVLDSTVNIDDLLDSLDVFRLHDCQKHVDDLRASDVNLANVEPRYRAAKFHLSEFVGARLLPSLL</sequence>
<dbReference type="Pfam" id="PF00933">
    <property type="entry name" value="Glyco_hydro_3"/>
    <property type="match status" value="1"/>
</dbReference>
<dbReference type="NCBIfam" id="NF003740">
    <property type="entry name" value="PRK05337.1"/>
    <property type="match status" value="1"/>
</dbReference>
<keyword evidence="4" id="KW-0378">Hydrolase</keyword>
<proteinExistence type="inferred from homology"/>
<dbReference type="GO" id="GO:0005975">
    <property type="term" value="P:carbohydrate metabolic process"/>
    <property type="evidence" value="ECO:0007669"/>
    <property type="project" value="InterPro"/>
</dbReference>
<dbReference type="AlphaFoldDB" id="A0A0S4M5S5"/>